<protein>
    <submittedName>
        <fullName evidence="1">Uncharacterized protein</fullName>
    </submittedName>
</protein>
<accession>A0A5C3MXN0</accession>
<evidence type="ECO:0000313" key="2">
    <source>
        <dbReference type="Proteomes" id="UP000305948"/>
    </source>
</evidence>
<proteinExistence type="predicted"/>
<keyword evidence="2" id="KW-1185">Reference proteome</keyword>
<reference evidence="1 2" key="1">
    <citation type="journal article" date="2019" name="Nat. Ecol. Evol.">
        <title>Megaphylogeny resolves global patterns of mushroom evolution.</title>
        <authorList>
            <person name="Varga T."/>
            <person name="Krizsan K."/>
            <person name="Foldi C."/>
            <person name="Dima B."/>
            <person name="Sanchez-Garcia M."/>
            <person name="Sanchez-Ramirez S."/>
            <person name="Szollosi G.J."/>
            <person name="Szarkandi J.G."/>
            <person name="Papp V."/>
            <person name="Albert L."/>
            <person name="Andreopoulos W."/>
            <person name="Angelini C."/>
            <person name="Antonin V."/>
            <person name="Barry K.W."/>
            <person name="Bougher N.L."/>
            <person name="Buchanan P."/>
            <person name="Buyck B."/>
            <person name="Bense V."/>
            <person name="Catcheside P."/>
            <person name="Chovatia M."/>
            <person name="Cooper J."/>
            <person name="Damon W."/>
            <person name="Desjardin D."/>
            <person name="Finy P."/>
            <person name="Geml J."/>
            <person name="Haridas S."/>
            <person name="Hughes K."/>
            <person name="Justo A."/>
            <person name="Karasinski D."/>
            <person name="Kautmanova I."/>
            <person name="Kiss B."/>
            <person name="Kocsube S."/>
            <person name="Kotiranta H."/>
            <person name="LaButti K.M."/>
            <person name="Lechner B.E."/>
            <person name="Liimatainen K."/>
            <person name="Lipzen A."/>
            <person name="Lukacs Z."/>
            <person name="Mihaltcheva S."/>
            <person name="Morgado L.N."/>
            <person name="Niskanen T."/>
            <person name="Noordeloos M.E."/>
            <person name="Ohm R.A."/>
            <person name="Ortiz-Santana B."/>
            <person name="Ovrebo C."/>
            <person name="Racz N."/>
            <person name="Riley R."/>
            <person name="Savchenko A."/>
            <person name="Shiryaev A."/>
            <person name="Soop K."/>
            <person name="Spirin V."/>
            <person name="Szebenyi C."/>
            <person name="Tomsovsky M."/>
            <person name="Tulloss R.E."/>
            <person name="Uehling J."/>
            <person name="Grigoriev I.V."/>
            <person name="Vagvolgyi C."/>
            <person name="Papp T."/>
            <person name="Martin F.M."/>
            <person name="Miettinen O."/>
            <person name="Hibbett D.S."/>
            <person name="Nagy L.G."/>
        </authorList>
    </citation>
    <scope>NUCLEOTIDE SEQUENCE [LARGE SCALE GENOMIC DNA]</scope>
    <source>
        <strain evidence="1 2">OMC1185</strain>
    </source>
</reference>
<dbReference type="OrthoDB" id="2750929at2759"/>
<organism evidence="1 2">
    <name type="scientific">Heliocybe sulcata</name>
    <dbReference type="NCBI Taxonomy" id="5364"/>
    <lineage>
        <taxon>Eukaryota</taxon>
        <taxon>Fungi</taxon>
        <taxon>Dikarya</taxon>
        <taxon>Basidiomycota</taxon>
        <taxon>Agaricomycotina</taxon>
        <taxon>Agaricomycetes</taxon>
        <taxon>Gloeophyllales</taxon>
        <taxon>Gloeophyllaceae</taxon>
        <taxon>Heliocybe</taxon>
    </lineage>
</organism>
<dbReference type="EMBL" id="ML213532">
    <property type="protein sequence ID" value="TFK46221.1"/>
    <property type="molecule type" value="Genomic_DNA"/>
</dbReference>
<evidence type="ECO:0000313" key="1">
    <source>
        <dbReference type="EMBL" id="TFK46221.1"/>
    </source>
</evidence>
<dbReference type="Proteomes" id="UP000305948">
    <property type="component" value="Unassembled WGS sequence"/>
</dbReference>
<sequence length="913" mass="102526">MPVNGIISVWKVTLRHWRDVRNRKHIVYVSGRQERKLPYLPPTGTEFVQRRWSFASKALANQSKHCIPKSDIPAGAVAGLAGRPALLIRTLNKNRLDVKDFVDLTGRINRTVRFPMAPEERWLKIHYLELGHKKGGDCIPFPPESQGFLYWHLEPHAPPISGQVRFRTTTSPDPATFPSGHDLQLPDAGTWNIPLFRIARALKYSGIRALLLSEKLVTADVLGAAVSASSQEKLRLPKSDIPSTATGLRKDSSLPLRTLKQARLIVEDFVDLAGRVSKDVRFPMAPEEPKLHTLYFRRDGKYISFPQDSQGFFYWHVAPDAPPVSGQVRFRTTASSDPATFPSGRDLQLPNGRIWHISLFSIARRSQYSGLRAHILFESIVTAKTLDTARNIAASSQDRRRIPKSDIRAPSATRLIGRPALLLRRLNKNRLDIQDFVNLTGQTLKIVRFPVAPEEPRLLMRYFQSGGRTTPFPPDSHGFLYWHLESDAPPILGQVRFRITTSSDPATFPSGRDLQLPHGGTWKIPLFRIARWSGYSGLRAQLLSEKLVTAKVLDTVMNSSASYQNQHRIPKSDILATATIGLRKGSALPLRTLNQALVDEKDFVDLAGRVSRFMRCPMAPEEPRFQMRYVESGGRNIPFPPDSQGFFYWHLDPDAPPVSGQVRFRTATSSDLATFPTGRDLQLPDGRMWHISLFAIAHQSRYCGLRAHLLSEGLVTAKVLDTALNISAQKWKRIDRLATDSRLIWKFAQRFLVDLPSARVGLWIIGSSAGERLNLPPLFSICSRETESTMTCYVLSGSSDLGVSPQTGKDDFAKRVDYRSFTGRALVQFERSTLPEHNGTRTVVLRILKVMTKSDSDDASWMTETLEDGLHMTGIHQHIWSLDVDHPKPGSGLPSSSAKALRILFDNEALQER</sequence>
<name>A0A5C3MXN0_9AGAM</name>
<gene>
    <name evidence="1" type="ORF">OE88DRAFT_1044729</name>
</gene>
<dbReference type="AlphaFoldDB" id="A0A5C3MXN0"/>